<feature type="transmembrane region" description="Helical" evidence="8">
    <location>
        <begin position="146"/>
        <end position="165"/>
    </location>
</feature>
<evidence type="ECO:0000313" key="11">
    <source>
        <dbReference type="Proteomes" id="UP001142610"/>
    </source>
</evidence>
<keyword evidence="7 8" id="KW-0472">Membrane</keyword>
<dbReference type="PANTHER" id="PTHR23502:SF132">
    <property type="entry name" value="POLYAMINE TRANSPORTER 2-RELATED"/>
    <property type="match status" value="1"/>
</dbReference>
<dbReference type="InterPro" id="IPR036259">
    <property type="entry name" value="MFS_trans_sf"/>
</dbReference>
<evidence type="ECO:0000256" key="4">
    <source>
        <dbReference type="ARBA" id="ARBA00022475"/>
    </source>
</evidence>
<feature type="transmembrane region" description="Helical" evidence="8">
    <location>
        <begin position="226"/>
        <end position="248"/>
    </location>
</feature>
<reference evidence="10" key="1">
    <citation type="submission" date="2022-07" db="EMBL/GenBank/DDBJ databases">
        <title>Parvularcula maris sp. nov., an algicidal bacterium isolated from seawater.</title>
        <authorList>
            <person name="Li F."/>
        </authorList>
    </citation>
    <scope>NUCLEOTIDE SEQUENCE</scope>
    <source>
        <strain evidence="10">BGMRC 0090</strain>
    </source>
</reference>
<dbReference type="InterPro" id="IPR004812">
    <property type="entry name" value="Efflux_drug-R_Bcr/CmlA"/>
</dbReference>
<dbReference type="InterPro" id="IPR020846">
    <property type="entry name" value="MFS_dom"/>
</dbReference>
<evidence type="ECO:0000256" key="3">
    <source>
        <dbReference type="ARBA" id="ARBA00022448"/>
    </source>
</evidence>
<keyword evidence="8" id="KW-0997">Cell inner membrane</keyword>
<keyword evidence="5 8" id="KW-0812">Transmembrane</keyword>
<dbReference type="GO" id="GO:0042910">
    <property type="term" value="F:xenobiotic transmembrane transporter activity"/>
    <property type="evidence" value="ECO:0007669"/>
    <property type="project" value="InterPro"/>
</dbReference>
<dbReference type="RefSeq" id="WP_256618908.1">
    <property type="nucleotide sequence ID" value="NZ_JANIBC010000003.1"/>
</dbReference>
<dbReference type="EMBL" id="JANIBC010000003">
    <property type="protein sequence ID" value="MCQ8185048.1"/>
    <property type="molecule type" value="Genomic_DNA"/>
</dbReference>
<evidence type="ECO:0000259" key="9">
    <source>
        <dbReference type="PROSITE" id="PS50850"/>
    </source>
</evidence>
<feature type="transmembrane region" description="Helical" evidence="8">
    <location>
        <begin position="89"/>
        <end position="111"/>
    </location>
</feature>
<evidence type="ECO:0000256" key="6">
    <source>
        <dbReference type="ARBA" id="ARBA00022989"/>
    </source>
</evidence>
<dbReference type="Gene3D" id="1.20.1720.10">
    <property type="entry name" value="Multidrug resistance protein D"/>
    <property type="match status" value="1"/>
</dbReference>
<feature type="transmembrane region" description="Helical" evidence="8">
    <location>
        <begin position="177"/>
        <end position="196"/>
    </location>
</feature>
<feature type="transmembrane region" description="Helical" evidence="8">
    <location>
        <begin position="317"/>
        <end position="337"/>
    </location>
</feature>
<feature type="transmembrane region" description="Helical" evidence="8">
    <location>
        <begin position="58"/>
        <end position="77"/>
    </location>
</feature>
<dbReference type="GO" id="GO:0005886">
    <property type="term" value="C:plasma membrane"/>
    <property type="evidence" value="ECO:0007669"/>
    <property type="project" value="UniProtKB-SubCell"/>
</dbReference>
<dbReference type="PANTHER" id="PTHR23502">
    <property type="entry name" value="MAJOR FACILITATOR SUPERFAMILY"/>
    <property type="match status" value="1"/>
</dbReference>
<sequence>MARDATNRADLRPAGIRRAEFIALVASLMALNALAIDVVLPAYPEIASAFSLDSDADAGQVLVTYILGFGLGQLLFGPITDRFGRRGPLMAGVAIYIAAALLSPLMPSFALLLGLRFLQGIGAAATRVIAVAIVRDTMKGRAMASLMSLVMMVFMVVPILAPMAGEGILRLTSWQGIFYAMAVLCAVVAVWFSLRLPETLPAERRRPLTMRSTIEAVRLIARTRVALFYGLATGFIYSALFAFLTLAQPLFVGVYGYEDSFTFAFAGVAALMGATSLANSRLVTRLGARRLSHTALTGFLLVASALGILSLGGNPPFWVFFGAVCLVMPLFGLIGANMNAIAMEPVGEVAGSASAILGFLQSVLAGLLGAGVAALFGGEVWVFAAGLAAASLLSLLTVGLAERGRLFRAPASAA</sequence>
<evidence type="ECO:0000256" key="8">
    <source>
        <dbReference type="RuleBase" id="RU365088"/>
    </source>
</evidence>
<comment type="caution">
    <text evidence="10">The sequence shown here is derived from an EMBL/GenBank/DDBJ whole genome shotgun (WGS) entry which is preliminary data.</text>
</comment>
<keyword evidence="3 8" id="KW-0813">Transport</keyword>
<dbReference type="PROSITE" id="PS50850">
    <property type="entry name" value="MFS"/>
    <property type="match status" value="1"/>
</dbReference>
<comment type="similarity">
    <text evidence="2 8">Belongs to the major facilitator superfamily. Bcr/CmlA family.</text>
</comment>
<dbReference type="GO" id="GO:1990961">
    <property type="term" value="P:xenobiotic detoxification by transmembrane export across the plasma membrane"/>
    <property type="evidence" value="ECO:0007669"/>
    <property type="project" value="InterPro"/>
</dbReference>
<feature type="transmembrane region" description="Helical" evidence="8">
    <location>
        <begin position="380"/>
        <end position="401"/>
    </location>
</feature>
<gene>
    <name evidence="10" type="ORF">NOG11_06550</name>
</gene>
<evidence type="ECO:0000256" key="5">
    <source>
        <dbReference type="ARBA" id="ARBA00022692"/>
    </source>
</evidence>
<feature type="transmembrane region" description="Helical" evidence="8">
    <location>
        <begin position="260"/>
        <end position="279"/>
    </location>
</feature>
<comment type="subcellular location">
    <subcellularLocation>
        <location evidence="8">Cell inner membrane</location>
        <topology evidence="8">Multi-pass membrane protein</topology>
    </subcellularLocation>
    <subcellularLocation>
        <location evidence="1">Cell membrane</location>
        <topology evidence="1">Multi-pass membrane protein</topology>
    </subcellularLocation>
</comment>
<protein>
    <recommendedName>
        <fullName evidence="8">Bcr/CflA family efflux transporter</fullName>
    </recommendedName>
</protein>
<evidence type="ECO:0000256" key="7">
    <source>
        <dbReference type="ARBA" id="ARBA00023136"/>
    </source>
</evidence>
<organism evidence="10 11">
    <name type="scientific">Parvularcula maris</name>
    <dbReference type="NCBI Taxonomy" id="2965077"/>
    <lineage>
        <taxon>Bacteria</taxon>
        <taxon>Pseudomonadati</taxon>
        <taxon>Pseudomonadota</taxon>
        <taxon>Alphaproteobacteria</taxon>
        <taxon>Parvularculales</taxon>
        <taxon>Parvularculaceae</taxon>
        <taxon>Parvularcula</taxon>
    </lineage>
</organism>
<accession>A0A9X2L8H7</accession>
<feature type="transmembrane region" description="Helical" evidence="8">
    <location>
        <begin position="349"/>
        <end position="374"/>
    </location>
</feature>
<keyword evidence="11" id="KW-1185">Reference proteome</keyword>
<feature type="transmembrane region" description="Helical" evidence="8">
    <location>
        <begin position="117"/>
        <end position="134"/>
    </location>
</feature>
<evidence type="ECO:0000256" key="2">
    <source>
        <dbReference type="ARBA" id="ARBA00006236"/>
    </source>
</evidence>
<feature type="transmembrane region" description="Helical" evidence="8">
    <location>
        <begin position="291"/>
        <end position="311"/>
    </location>
</feature>
<dbReference type="Proteomes" id="UP001142610">
    <property type="component" value="Unassembled WGS sequence"/>
</dbReference>
<proteinExistence type="inferred from homology"/>
<evidence type="ECO:0000313" key="10">
    <source>
        <dbReference type="EMBL" id="MCQ8185048.1"/>
    </source>
</evidence>
<name>A0A9X2L8H7_9PROT</name>
<evidence type="ECO:0000256" key="1">
    <source>
        <dbReference type="ARBA" id="ARBA00004651"/>
    </source>
</evidence>
<feature type="domain" description="Major facilitator superfamily (MFS) profile" evidence="9">
    <location>
        <begin position="21"/>
        <end position="403"/>
    </location>
</feature>
<dbReference type="AlphaFoldDB" id="A0A9X2L8H7"/>
<dbReference type="CDD" id="cd17320">
    <property type="entry name" value="MFS_MdfA_MDR_like"/>
    <property type="match status" value="1"/>
</dbReference>
<feature type="transmembrane region" description="Helical" evidence="8">
    <location>
        <begin position="21"/>
        <end position="43"/>
    </location>
</feature>
<dbReference type="NCBIfam" id="TIGR00710">
    <property type="entry name" value="efflux_Bcr_CflA"/>
    <property type="match status" value="1"/>
</dbReference>
<keyword evidence="4" id="KW-1003">Cell membrane</keyword>
<keyword evidence="6 8" id="KW-1133">Transmembrane helix</keyword>
<dbReference type="SUPFAM" id="SSF103473">
    <property type="entry name" value="MFS general substrate transporter"/>
    <property type="match status" value="1"/>
</dbReference>
<dbReference type="Pfam" id="PF07690">
    <property type="entry name" value="MFS_1"/>
    <property type="match status" value="1"/>
</dbReference>
<dbReference type="InterPro" id="IPR011701">
    <property type="entry name" value="MFS"/>
</dbReference>